<accession>A0ACC2JPA6</accession>
<dbReference type="Proteomes" id="UP001153332">
    <property type="component" value="Unassembled WGS sequence"/>
</dbReference>
<organism evidence="1 2">
    <name type="scientific">Lasiodiplodia mahajangana</name>
    <dbReference type="NCBI Taxonomy" id="1108764"/>
    <lineage>
        <taxon>Eukaryota</taxon>
        <taxon>Fungi</taxon>
        <taxon>Dikarya</taxon>
        <taxon>Ascomycota</taxon>
        <taxon>Pezizomycotina</taxon>
        <taxon>Dothideomycetes</taxon>
        <taxon>Dothideomycetes incertae sedis</taxon>
        <taxon>Botryosphaeriales</taxon>
        <taxon>Botryosphaeriaceae</taxon>
        <taxon>Lasiodiplodia</taxon>
    </lineage>
</organism>
<name>A0ACC2JPA6_9PEZI</name>
<sequence length="179" mass="19690">MALDHSQVPKTIPHPVDDGLASHLLGSSIPTDLTLVSTQQVPVKLSELPGLTILFCYPRTGAPGEVVKEEWNNTPGARGCTAEASSYRDNFAALKELGVDAIYGLSVQDTAYQKEVKDRLALPYDILSDDKLEFVKAMNMPVFEWEGASLAKRCTLAIRDGKVVQCNRWSQRFPILARS</sequence>
<evidence type="ECO:0000313" key="2">
    <source>
        <dbReference type="Proteomes" id="UP001153332"/>
    </source>
</evidence>
<dbReference type="EMBL" id="JAPUUL010000868">
    <property type="protein sequence ID" value="KAJ8129087.1"/>
    <property type="molecule type" value="Genomic_DNA"/>
</dbReference>
<protein>
    <submittedName>
        <fullName evidence="1">Uncharacterized protein</fullName>
    </submittedName>
</protein>
<evidence type="ECO:0000313" key="1">
    <source>
        <dbReference type="EMBL" id="KAJ8129087.1"/>
    </source>
</evidence>
<reference evidence="1" key="1">
    <citation type="submission" date="2022-12" db="EMBL/GenBank/DDBJ databases">
        <title>Genome Sequence of Lasiodiplodia mahajangana.</title>
        <authorList>
            <person name="Buettner E."/>
        </authorList>
    </citation>
    <scope>NUCLEOTIDE SEQUENCE</scope>
    <source>
        <strain evidence="1">VT137</strain>
    </source>
</reference>
<keyword evidence="2" id="KW-1185">Reference proteome</keyword>
<proteinExistence type="predicted"/>
<comment type="caution">
    <text evidence="1">The sequence shown here is derived from an EMBL/GenBank/DDBJ whole genome shotgun (WGS) entry which is preliminary data.</text>
</comment>
<gene>
    <name evidence="1" type="ORF">O1611_g4545</name>
</gene>